<dbReference type="RefSeq" id="WP_264434187.1">
    <property type="nucleotide sequence ID" value="NZ_CP081495.1"/>
</dbReference>
<dbReference type="EMBL" id="CP081495">
    <property type="protein sequence ID" value="UYW01714.1"/>
    <property type="molecule type" value="Genomic_DNA"/>
</dbReference>
<dbReference type="Proteomes" id="UP001163328">
    <property type="component" value="Chromosome"/>
</dbReference>
<organism evidence="2 3">
    <name type="scientific">Flavobacterium agricola</name>
    <dbReference type="NCBI Taxonomy" id="2870839"/>
    <lineage>
        <taxon>Bacteria</taxon>
        <taxon>Pseudomonadati</taxon>
        <taxon>Bacteroidota</taxon>
        <taxon>Flavobacteriia</taxon>
        <taxon>Flavobacteriales</taxon>
        <taxon>Flavobacteriaceae</taxon>
        <taxon>Flavobacterium</taxon>
    </lineage>
</organism>
<reference evidence="2" key="1">
    <citation type="submission" date="2021-08" db="EMBL/GenBank/DDBJ databases">
        <title>Flavobacterium sp. strain CC-SYL302.</title>
        <authorList>
            <person name="Lin S.-Y."/>
            <person name="Lee T.-H."/>
            <person name="Young C.-C."/>
        </authorList>
    </citation>
    <scope>NUCLEOTIDE SEQUENCE</scope>
    <source>
        <strain evidence="2">CC-SYL302</strain>
    </source>
</reference>
<feature type="chain" id="PRO_5045111172" description="Lipocalin-like domain-containing protein" evidence="1">
    <location>
        <begin position="24"/>
        <end position="136"/>
    </location>
</feature>
<keyword evidence="1" id="KW-0732">Signal</keyword>
<name>A0ABY6LZH0_9FLAO</name>
<evidence type="ECO:0000256" key="1">
    <source>
        <dbReference type="SAM" id="SignalP"/>
    </source>
</evidence>
<evidence type="ECO:0000313" key="3">
    <source>
        <dbReference type="Proteomes" id="UP001163328"/>
    </source>
</evidence>
<protein>
    <recommendedName>
        <fullName evidence="4">Lipocalin-like domain-containing protein</fullName>
    </recommendedName>
</protein>
<feature type="signal peptide" evidence="1">
    <location>
        <begin position="1"/>
        <end position="23"/>
    </location>
</feature>
<evidence type="ECO:0000313" key="2">
    <source>
        <dbReference type="EMBL" id="UYW01714.1"/>
    </source>
</evidence>
<accession>A0ABY6LZH0</accession>
<gene>
    <name evidence="2" type="ORF">K5I29_01960</name>
</gene>
<proteinExistence type="predicted"/>
<sequence length="136" mass="15401">MKKLLLIFSTALLLFACSSDDNSGTQVANLTPPDWILGDWRYLVNEGNGSQLTQNGLNFLFNDVCEVYSTNVVCFKSTYGNEPGFSFTEYHKNDSEYKFSYTVGDQTKTYSFVRLDGNKIRQSEGVDYDNAILEKI</sequence>
<evidence type="ECO:0008006" key="4">
    <source>
        <dbReference type="Google" id="ProtNLM"/>
    </source>
</evidence>
<dbReference type="PROSITE" id="PS51257">
    <property type="entry name" value="PROKAR_LIPOPROTEIN"/>
    <property type="match status" value="1"/>
</dbReference>
<keyword evidence="3" id="KW-1185">Reference proteome</keyword>